<evidence type="ECO:0008006" key="7">
    <source>
        <dbReference type="Google" id="ProtNLM"/>
    </source>
</evidence>
<feature type="signal peptide" evidence="4">
    <location>
        <begin position="1"/>
        <end position="29"/>
    </location>
</feature>
<dbReference type="PANTHER" id="PTHR11475">
    <property type="entry name" value="OXIDASE/PEROXIDASE"/>
    <property type="match status" value="1"/>
</dbReference>
<gene>
    <name evidence="5" type="ORF">SIN8267_01272</name>
</gene>
<dbReference type="Proteomes" id="UP000838100">
    <property type="component" value="Unassembled WGS sequence"/>
</dbReference>
<reference evidence="5" key="1">
    <citation type="submission" date="2021-12" db="EMBL/GenBank/DDBJ databases">
        <authorList>
            <person name="Rodrigo-Torres L."/>
            <person name="Arahal R. D."/>
            <person name="Lucena T."/>
        </authorList>
    </citation>
    <scope>NUCLEOTIDE SEQUENCE</scope>
    <source>
        <strain evidence="5">CECT 8267</strain>
    </source>
</reference>
<keyword evidence="6" id="KW-1185">Reference proteome</keyword>
<proteinExistence type="predicted"/>
<dbReference type="InterPro" id="IPR019791">
    <property type="entry name" value="Haem_peroxidase_animal"/>
</dbReference>
<dbReference type="InterPro" id="IPR037120">
    <property type="entry name" value="Haem_peroxidase_sf_animal"/>
</dbReference>
<keyword evidence="2" id="KW-0964">Secreted</keyword>
<evidence type="ECO:0000256" key="1">
    <source>
        <dbReference type="ARBA" id="ARBA00004613"/>
    </source>
</evidence>
<accession>A0ABN8EJ21</accession>
<keyword evidence="3" id="KW-0325">Glycoprotein</keyword>
<comment type="caution">
    <text evidence="5">The sequence shown here is derived from an EMBL/GenBank/DDBJ whole genome shotgun (WGS) entry which is preliminary data.</text>
</comment>
<evidence type="ECO:0000313" key="5">
    <source>
        <dbReference type="EMBL" id="CAH0991170.1"/>
    </source>
</evidence>
<evidence type="ECO:0000313" key="6">
    <source>
        <dbReference type="Proteomes" id="UP000838100"/>
    </source>
</evidence>
<protein>
    <recommendedName>
        <fullName evidence="7">Peroxidase</fullName>
    </recommendedName>
</protein>
<dbReference type="EMBL" id="CAKLPX010000001">
    <property type="protein sequence ID" value="CAH0991170.1"/>
    <property type="molecule type" value="Genomic_DNA"/>
</dbReference>
<feature type="chain" id="PRO_5045901450" description="Peroxidase" evidence="4">
    <location>
        <begin position="30"/>
        <end position="778"/>
    </location>
</feature>
<dbReference type="Gene3D" id="1.10.640.10">
    <property type="entry name" value="Haem peroxidase domain superfamily, animal type"/>
    <property type="match status" value="2"/>
</dbReference>
<name>A0ABN8EJ21_9GAMM</name>
<keyword evidence="4" id="KW-0732">Signal</keyword>
<dbReference type="RefSeq" id="WP_237443827.1">
    <property type="nucleotide sequence ID" value="NZ_CAKLPX010000001.1"/>
</dbReference>
<comment type="subcellular location">
    <subcellularLocation>
        <location evidence="1">Secreted</location>
    </subcellularLocation>
</comment>
<dbReference type="PROSITE" id="PS50292">
    <property type="entry name" value="PEROXIDASE_3"/>
    <property type="match status" value="1"/>
</dbReference>
<dbReference type="SUPFAM" id="SSF48113">
    <property type="entry name" value="Heme-dependent peroxidases"/>
    <property type="match status" value="1"/>
</dbReference>
<evidence type="ECO:0000256" key="3">
    <source>
        <dbReference type="ARBA" id="ARBA00023180"/>
    </source>
</evidence>
<organism evidence="5 6">
    <name type="scientific">Sinobacterium norvegicum</name>
    <dbReference type="NCBI Taxonomy" id="1641715"/>
    <lineage>
        <taxon>Bacteria</taxon>
        <taxon>Pseudomonadati</taxon>
        <taxon>Pseudomonadota</taxon>
        <taxon>Gammaproteobacteria</taxon>
        <taxon>Cellvibrionales</taxon>
        <taxon>Spongiibacteraceae</taxon>
        <taxon>Sinobacterium</taxon>
    </lineage>
</organism>
<dbReference type="PANTHER" id="PTHR11475:SF4">
    <property type="entry name" value="CHORION PEROXIDASE"/>
    <property type="match status" value="1"/>
</dbReference>
<evidence type="ECO:0000256" key="4">
    <source>
        <dbReference type="SAM" id="SignalP"/>
    </source>
</evidence>
<dbReference type="Pfam" id="PF03098">
    <property type="entry name" value="An_peroxidase"/>
    <property type="match status" value="2"/>
</dbReference>
<sequence length="778" mass="84385">MTIKKSLSTLTSSSLLLLLAALPTAAVYAEDCSDEEQSVRSITGRCNNLLNPNWGVAWDIDAEAGGEAIADGIFGRFETAEYVDAANRVSPRDAIANPVIASTDLLRIEQDAERQWSHTNLLLVYMMQFVTHDIALTVSPPADPLALNAGLGVEQDASGRDFLLGGRSVDYLDDNGIPQQYNGASAFLDLSSTYGPTDVISNALRSFEGGLLKTVERSTFTFNHRNTPSRDICDCVDVNTGEPWNMFNEDLSNADQVFVQSAPGFIPEPFPHLGKCVSPAASFGQAFVPGVGLVPATPGVYSCPNAVLGLPPMLLENVFCAINYAAINDPSRSSFSWTVPDGIDWMPFVSETSPPVPFDELSASTNDPSKAFAAGDLRATENLGITAIQNLWLREHNRNARRIAAQQLGLTDEEIFQKARAWTIGVYQNVVMNELLPMIVGNKAYKKAGLDKPYRDSNYDPTIDPRTGNSFAAAAMRFGHSMVSNDVYPLDPETFSRIPTDQKQLPANYFGSNSPSKDAAPWIHLGAAAQSTAFAPVDEMMAFIGAQIPSGSPPDAAIIAGLVNSRAQRVDRYAEIAINDIDISNCFSGDVSISVPAFSVFRGRSHGIPSYHGLLEAWTDSSIYGRKNCPAPAAGQEYDPLACFEYIVGTDDPAYTARMRNTFKRLDLIDPFVGLTIESEQVCKHCDDGLKKGRDKRNKNAKQGIVGVTSAAIIADQFSRSRGGDRFWFENSSNGWSHGELADIRSTTLKDLIALHFPSTRAKLAGFDNVLLGKTTLN</sequence>
<dbReference type="InterPro" id="IPR010255">
    <property type="entry name" value="Haem_peroxidase_sf"/>
</dbReference>
<evidence type="ECO:0000256" key="2">
    <source>
        <dbReference type="ARBA" id="ARBA00022525"/>
    </source>
</evidence>